<sequence>MSAAKPKVAVTRKLPQEVEARLCDLFDTTLNESDAPLTRAALIARASDADVLAP</sequence>
<proteinExistence type="predicted"/>
<dbReference type="EMBL" id="UOEH01000111">
    <property type="protein sequence ID" value="VAV93268.1"/>
    <property type="molecule type" value="Genomic_DNA"/>
</dbReference>
<accession>A0A3B0RYC4</accession>
<evidence type="ECO:0008006" key="2">
    <source>
        <dbReference type="Google" id="ProtNLM"/>
    </source>
</evidence>
<evidence type="ECO:0000313" key="1">
    <source>
        <dbReference type="EMBL" id="VAV93268.1"/>
    </source>
</evidence>
<dbReference type="AlphaFoldDB" id="A0A3B0RYC4"/>
<dbReference type="SUPFAM" id="SSF52283">
    <property type="entry name" value="Formate/glycerate dehydrogenase catalytic domain-like"/>
    <property type="match status" value="1"/>
</dbReference>
<gene>
    <name evidence="1" type="ORF">MNBD_ALPHA05-1566</name>
</gene>
<reference evidence="1" key="1">
    <citation type="submission" date="2018-06" db="EMBL/GenBank/DDBJ databases">
        <authorList>
            <person name="Zhirakovskaya E."/>
        </authorList>
    </citation>
    <scope>NUCLEOTIDE SEQUENCE</scope>
</reference>
<dbReference type="Gene3D" id="3.40.50.720">
    <property type="entry name" value="NAD(P)-binding Rossmann-like Domain"/>
    <property type="match status" value="1"/>
</dbReference>
<name>A0A3B0RYC4_9ZZZZ</name>
<organism evidence="1">
    <name type="scientific">hydrothermal vent metagenome</name>
    <dbReference type="NCBI Taxonomy" id="652676"/>
    <lineage>
        <taxon>unclassified sequences</taxon>
        <taxon>metagenomes</taxon>
        <taxon>ecological metagenomes</taxon>
    </lineage>
</organism>
<feature type="non-terminal residue" evidence="1">
    <location>
        <position position="54"/>
    </location>
</feature>
<protein>
    <recommendedName>
        <fullName evidence="2">D-glycerate dehydrogenase</fullName>
    </recommendedName>
</protein>